<proteinExistence type="predicted"/>
<evidence type="ECO:0000313" key="7">
    <source>
        <dbReference type="EMBL" id="ATB47191.1"/>
    </source>
</evidence>
<dbReference type="GO" id="GO:0032259">
    <property type="term" value="P:methylation"/>
    <property type="evidence" value="ECO:0007669"/>
    <property type="project" value="UniProtKB-KW"/>
</dbReference>
<reference evidence="7 8" key="1">
    <citation type="submission" date="2017-06" db="EMBL/GenBank/DDBJ databases">
        <title>Sequencing and comparative analysis of myxobacterial genomes.</title>
        <authorList>
            <person name="Rupp O."/>
            <person name="Goesmann A."/>
            <person name="Sogaard-Andersen L."/>
        </authorList>
    </citation>
    <scope>NUCLEOTIDE SEQUENCE [LARGE SCALE GENOMIC DNA]</scope>
    <source>
        <strain evidence="7 8">DSM 14697</strain>
    </source>
</reference>
<evidence type="ECO:0000259" key="5">
    <source>
        <dbReference type="Pfam" id="PF00891"/>
    </source>
</evidence>
<dbReference type="InterPro" id="IPR036390">
    <property type="entry name" value="WH_DNA-bd_sf"/>
</dbReference>
<dbReference type="GO" id="GO:0008171">
    <property type="term" value="F:O-methyltransferase activity"/>
    <property type="evidence" value="ECO:0007669"/>
    <property type="project" value="InterPro"/>
</dbReference>
<dbReference type="AlphaFoldDB" id="A0A250JV13"/>
<dbReference type="PANTHER" id="PTHR43712:SF2">
    <property type="entry name" value="O-METHYLTRANSFERASE CICE"/>
    <property type="match status" value="1"/>
</dbReference>
<feature type="active site" description="Proton acceptor" evidence="4">
    <location>
        <position position="249"/>
    </location>
</feature>
<dbReference type="Gene3D" id="3.40.50.150">
    <property type="entry name" value="Vaccinia Virus protein VP39"/>
    <property type="match status" value="1"/>
</dbReference>
<accession>A0A250JV13</accession>
<evidence type="ECO:0000313" key="8">
    <source>
        <dbReference type="Proteomes" id="UP000217343"/>
    </source>
</evidence>
<dbReference type="PROSITE" id="PS51683">
    <property type="entry name" value="SAM_OMT_II"/>
    <property type="match status" value="1"/>
</dbReference>
<organism evidence="7 8">
    <name type="scientific">Corallococcus macrosporus DSM 14697</name>
    <dbReference type="NCBI Taxonomy" id="1189310"/>
    <lineage>
        <taxon>Bacteria</taxon>
        <taxon>Pseudomonadati</taxon>
        <taxon>Myxococcota</taxon>
        <taxon>Myxococcia</taxon>
        <taxon>Myxococcales</taxon>
        <taxon>Cystobacterineae</taxon>
        <taxon>Myxococcaceae</taxon>
        <taxon>Corallococcus</taxon>
    </lineage>
</organism>
<dbReference type="InterPro" id="IPR029063">
    <property type="entry name" value="SAM-dependent_MTases_sf"/>
</dbReference>
<dbReference type="InterPro" id="IPR001077">
    <property type="entry name" value="COMT_C"/>
</dbReference>
<evidence type="ECO:0000259" key="6">
    <source>
        <dbReference type="Pfam" id="PF08100"/>
    </source>
</evidence>
<name>A0A250JV13_9BACT</name>
<dbReference type="Proteomes" id="UP000217343">
    <property type="component" value="Chromosome"/>
</dbReference>
<dbReference type="SUPFAM" id="SSF53335">
    <property type="entry name" value="S-adenosyl-L-methionine-dependent methyltransferases"/>
    <property type="match status" value="1"/>
</dbReference>
<sequence>MQSQQPTPQETMLQMFTAYWLPQALHTVAKLRIPDRLMEGPRTAAELARDTEMHEDSLLRVLRALSSVGVFSETEEGRFGSTPLSQTLRSDQPDSLWGYLTLVNSDWFWRTWEQLPHAVKSGQPGFERAHGQSFFEFLSSRPEAGETFNKAMTSFSAISGSQVVAERYDFSKVRTVVDVAGGEGSLLVQLLNAHPHLRGVLFELPPVVEVAKATIEKGGVASRCEPVGGSFFESVPAGHDVYMMKMIIHDWADDQAVRILKTCRQAMREDSKLLLIEQLIPEQKLSGFQMFIDLTMMAMFGSKERTAKEFQALFAQAGLELTRTLELVHGYAIIEAKPVG</sequence>
<keyword evidence="8" id="KW-1185">Reference proteome</keyword>
<evidence type="ECO:0000256" key="4">
    <source>
        <dbReference type="PIRSR" id="PIRSR005739-1"/>
    </source>
</evidence>
<dbReference type="GO" id="GO:0046983">
    <property type="term" value="F:protein dimerization activity"/>
    <property type="evidence" value="ECO:0007669"/>
    <property type="project" value="InterPro"/>
</dbReference>
<keyword evidence="3" id="KW-0949">S-adenosyl-L-methionine</keyword>
<dbReference type="Pfam" id="PF00891">
    <property type="entry name" value="Methyltransf_2"/>
    <property type="match status" value="1"/>
</dbReference>
<dbReference type="Pfam" id="PF08100">
    <property type="entry name" value="Dimerisation"/>
    <property type="match status" value="1"/>
</dbReference>
<dbReference type="Gene3D" id="1.10.287.1350">
    <property type="match status" value="1"/>
</dbReference>
<dbReference type="PANTHER" id="PTHR43712">
    <property type="entry name" value="PUTATIVE (AFU_ORTHOLOGUE AFUA_4G14580)-RELATED"/>
    <property type="match status" value="1"/>
</dbReference>
<evidence type="ECO:0000256" key="3">
    <source>
        <dbReference type="ARBA" id="ARBA00022691"/>
    </source>
</evidence>
<dbReference type="SUPFAM" id="SSF46785">
    <property type="entry name" value="Winged helix' DNA-binding domain"/>
    <property type="match status" value="1"/>
</dbReference>
<evidence type="ECO:0000256" key="1">
    <source>
        <dbReference type="ARBA" id="ARBA00022603"/>
    </source>
</evidence>
<gene>
    <name evidence="7" type="ORF">MYMAC_002799</name>
</gene>
<dbReference type="KEGG" id="mmas:MYMAC_002799"/>
<keyword evidence="2 7" id="KW-0808">Transferase</keyword>
<evidence type="ECO:0000256" key="2">
    <source>
        <dbReference type="ARBA" id="ARBA00022679"/>
    </source>
</evidence>
<dbReference type="EMBL" id="CP022203">
    <property type="protein sequence ID" value="ATB47191.1"/>
    <property type="molecule type" value="Genomic_DNA"/>
</dbReference>
<dbReference type="Gene3D" id="1.10.10.10">
    <property type="entry name" value="Winged helix-like DNA-binding domain superfamily/Winged helix DNA-binding domain"/>
    <property type="match status" value="1"/>
</dbReference>
<feature type="domain" description="O-methyltransferase C-terminal" evidence="5">
    <location>
        <begin position="112"/>
        <end position="319"/>
    </location>
</feature>
<protein>
    <submittedName>
        <fullName evidence="7">Methyltransferase</fullName>
    </submittedName>
</protein>
<dbReference type="OrthoDB" id="9766840at2"/>
<dbReference type="PIRSF" id="PIRSF005739">
    <property type="entry name" value="O-mtase"/>
    <property type="match status" value="1"/>
</dbReference>
<dbReference type="InterPro" id="IPR036388">
    <property type="entry name" value="WH-like_DNA-bd_sf"/>
</dbReference>
<dbReference type="InterPro" id="IPR012967">
    <property type="entry name" value="COMT_dimerisation"/>
</dbReference>
<feature type="domain" description="O-methyltransferase dimerisation" evidence="6">
    <location>
        <begin position="14"/>
        <end position="88"/>
    </location>
</feature>
<keyword evidence="1 7" id="KW-0489">Methyltransferase</keyword>
<dbReference type="InterPro" id="IPR016461">
    <property type="entry name" value="COMT-like"/>
</dbReference>